<accession>A0A9P5N7J4</accession>
<dbReference type="EMBL" id="WHVB01000001">
    <property type="protein sequence ID" value="KAF8487509.1"/>
    <property type="molecule type" value="Genomic_DNA"/>
</dbReference>
<reference evidence="2" key="1">
    <citation type="submission" date="2019-10" db="EMBL/GenBank/DDBJ databases">
        <authorList>
            <consortium name="DOE Joint Genome Institute"/>
            <person name="Kuo A."/>
            <person name="Miyauchi S."/>
            <person name="Kiss E."/>
            <person name="Drula E."/>
            <person name="Kohler A."/>
            <person name="Sanchez-Garcia M."/>
            <person name="Andreopoulos B."/>
            <person name="Barry K.W."/>
            <person name="Bonito G."/>
            <person name="Buee M."/>
            <person name="Carver A."/>
            <person name="Chen C."/>
            <person name="Cichocki N."/>
            <person name="Clum A."/>
            <person name="Culley D."/>
            <person name="Crous P.W."/>
            <person name="Fauchery L."/>
            <person name="Girlanda M."/>
            <person name="Hayes R."/>
            <person name="Keri Z."/>
            <person name="LaButti K."/>
            <person name="Lipzen A."/>
            <person name="Lombard V."/>
            <person name="Magnuson J."/>
            <person name="Maillard F."/>
            <person name="Morin E."/>
            <person name="Murat C."/>
            <person name="Nolan M."/>
            <person name="Ohm R."/>
            <person name="Pangilinan J."/>
            <person name="Pereira M."/>
            <person name="Perotto S."/>
            <person name="Peter M."/>
            <person name="Riley R."/>
            <person name="Sitrit Y."/>
            <person name="Stielow B."/>
            <person name="Szollosi G."/>
            <person name="Zifcakova L."/>
            <person name="Stursova M."/>
            <person name="Spatafora J.W."/>
            <person name="Tedersoo L."/>
            <person name="Vaario L.-M."/>
            <person name="Yamada A."/>
            <person name="Yan M."/>
            <person name="Wang P."/>
            <person name="Xu J."/>
            <person name="Bruns T."/>
            <person name="Baldrian P."/>
            <person name="Vilgalys R."/>
            <person name="Henrissat B."/>
            <person name="Grigoriev I.V."/>
            <person name="Hibbett D."/>
            <person name="Nagy L.G."/>
            <person name="Martin F.M."/>
        </authorList>
    </citation>
    <scope>NUCLEOTIDE SEQUENCE</scope>
    <source>
        <strain evidence="2">Prilba</strain>
    </source>
</reference>
<feature type="compositionally biased region" description="Polar residues" evidence="1">
    <location>
        <begin position="309"/>
        <end position="320"/>
    </location>
</feature>
<dbReference type="Proteomes" id="UP000759537">
    <property type="component" value="Unassembled WGS sequence"/>
</dbReference>
<organism evidence="2 3">
    <name type="scientific">Russula ochroleuca</name>
    <dbReference type="NCBI Taxonomy" id="152965"/>
    <lineage>
        <taxon>Eukaryota</taxon>
        <taxon>Fungi</taxon>
        <taxon>Dikarya</taxon>
        <taxon>Basidiomycota</taxon>
        <taxon>Agaricomycotina</taxon>
        <taxon>Agaricomycetes</taxon>
        <taxon>Russulales</taxon>
        <taxon>Russulaceae</taxon>
        <taxon>Russula</taxon>
    </lineage>
</organism>
<feature type="region of interest" description="Disordered" evidence="1">
    <location>
        <begin position="248"/>
        <end position="291"/>
    </location>
</feature>
<feature type="compositionally biased region" description="Basic and acidic residues" evidence="1">
    <location>
        <begin position="271"/>
        <end position="283"/>
    </location>
</feature>
<comment type="caution">
    <text evidence="2">The sequence shown here is derived from an EMBL/GenBank/DDBJ whole genome shotgun (WGS) entry which is preliminary data.</text>
</comment>
<dbReference type="AlphaFoldDB" id="A0A9P5N7J4"/>
<reference evidence="2" key="2">
    <citation type="journal article" date="2020" name="Nat. Commun.">
        <title>Large-scale genome sequencing of mycorrhizal fungi provides insights into the early evolution of symbiotic traits.</title>
        <authorList>
            <person name="Miyauchi S."/>
            <person name="Kiss E."/>
            <person name="Kuo A."/>
            <person name="Drula E."/>
            <person name="Kohler A."/>
            <person name="Sanchez-Garcia M."/>
            <person name="Morin E."/>
            <person name="Andreopoulos B."/>
            <person name="Barry K.W."/>
            <person name="Bonito G."/>
            <person name="Buee M."/>
            <person name="Carver A."/>
            <person name="Chen C."/>
            <person name="Cichocki N."/>
            <person name="Clum A."/>
            <person name="Culley D."/>
            <person name="Crous P.W."/>
            <person name="Fauchery L."/>
            <person name="Girlanda M."/>
            <person name="Hayes R.D."/>
            <person name="Keri Z."/>
            <person name="LaButti K."/>
            <person name="Lipzen A."/>
            <person name="Lombard V."/>
            <person name="Magnuson J."/>
            <person name="Maillard F."/>
            <person name="Murat C."/>
            <person name="Nolan M."/>
            <person name="Ohm R.A."/>
            <person name="Pangilinan J."/>
            <person name="Pereira M.F."/>
            <person name="Perotto S."/>
            <person name="Peter M."/>
            <person name="Pfister S."/>
            <person name="Riley R."/>
            <person name="Sitrit Y."/>
            <person name="Stielow J.B."/>
            <person name="Szollosi G."/>
            <person name="Zifcakova L."/>
            <person name="Stursova M."/>
            <person name="Spatafora J.W."/>
            <person name="Tedersoo L."/>
            <person name="Vaario L.M."/>
            <person name="Yamada A."/>
            <person name="Yan M."/>
            <person name="Wang P."/>
            <person name="Xu J."/>
            <person name="Bruns T."/>
            <person name="Baldrian P."/>
            <person name="Vilgalys R."/>
            <person name="Dunand C."/>
            <person name="Henrissat B."/>
            <person name="Grigoriev I.V."/>
            <person name="Hibbett D."/>
            <person name="Nagy L.G."/>
            <person name="Martin F.M."/>
        </authorList>
    </citation>
    <scope>NUCLEOTIDE SEQUENCE</scope>
    <source>
        <strain evidence="2">Prilba</strain>
    </source>
</reference>
<keyword evidence="3" id="KW-1185">Reference proteome</keyword>
<sequence>MLDNEYKQCRHRSGRMCTLNGRRGQGRKPVPDQTVMVSRAQNKRGPNLHVGTFTELVAFNSIPCFDTSTLLRVFRKVSEYTTNNKIGGRQDGRLLCGQVQTSSVASQFATASTEHSNYLVLEVEMGGKVLREASMRQWGRAERDLRRAQYQDPKTDVSAENTELAVQRVDRLVMATLKNEYSLIRRWRGHPDKSDKREKVLNPVEFAEAIPVCANLQKACSVPLFEDVAKVPKRNDLPISTVLTTAVSGTVTRPGRDRRYGRKLSQRPGRQRGEVDGNDRSGGEETQYAWPPFINIGSRPVKCDLQEGANEQGQSLSGNTGKMPKRSDRRLLTSSQLIHSSTAFNAASSTPGQFCAQRKRL</sequence>
<evidence type="ECO:0000256" key="1">
    <source>
        <dbReference type="SAM" id="MobiDB-lite"/>
    </source>
</evidence>
<evidence type="ECO:0000313" key="3">
    <source>
        <dbReference type="Proteomes" id="UP000759537"/>
    </source>
</evidence>
<feature type="region of interest" description="Disordered" evidence="1">
    <location>
        <begin position="308"/>
        <end position="329"/>
    </location>
</feature>
<name>A0A9P5N7J4_9AGAM</name>
<evidence type="ECO:0000313" key="2">
    <source>
        <dbReference type="EMBL" id="KAF8487509.1"/>
    </source>
</evidence>
<protein>
    <submittedName>
        <fullName evidence="2">Uncharacterized protein</fullName>
    </submittedName>
</protein>
<proteinExistence type="predicted"/>
<gene>
    <name evidence="2" type="ORF">DFH94DRAFT_841814</name>
</gene>